<dbReference type="Pfam" id="PF02518">
    <property type="entry name" value="HATPase_c"/>
    <property type="match status" value="1"/>
</dbReference>
<evidence type="ECO:0000256" key="10">
    <source>
        <dbReference type="ARBA" id="ARBA00022777"/>
    </source>
</evidence>
<dbReference type="Gene3D" id="1.10.287.130">
    <property type="match status" value="1"/>
</dbReference>
<dbReference type="FunFam" id="1.10.287.130:FF:000049">
    <property type="entry name" value="C4-dicarboxylate transport sensor protein DctB"/>
    <property type="match status" value="1"/>
</dbReference>
<evidence type="ECO:0000259" key="18">
    <source>
        <dbReference type="PROSITE" id="PS50109"/>
    </source>
</evidence>
<keyword evidence="9" id="KW-0547">Nucleotide-binding</keyword>
<keyword evidence="6" id="KW-0597">Phosphoprotein</keyword>
<dbReference type="Gene3D" id="6.10.250.3020">
    <property type="match status" value="1"/>
</dbReference>
<dbReference type="SMART" id="SM00387">
    <property type="entry name" value="HATPase_c"/>
    <property type="match status" value="1"/>
</dbReference>
<dbReference type="PIRSF" id="PIRSF036431">
    <property type="entry name" value="STHK_DctB"/>
    <property type="match status" value="1"/>
</dbReference>
<dbReference type="EC" id="2.7.13.3" evidence="3"/>
<evidence type="ECO:0000256" key="13">
    <source>
        <dbReference type="ARBA" id="ARBA00023012"/>
    </source>
</evidence>
<evidence type="ECO:0000256" key="4">
    <source>
        <dbReference type="ARBA" id="ARBA00022475"/>
    </source>
</evidence>
<evidence type="ECO:0000256" key="7">
    <source>
        <dbReference type="ARBA" id="ARBA00022679"/>
    </source>
</evidence>
<dbReference type="PRINTS" id="PR00344">
    <property type="entry name" value="BCTRLSENSOR"/>
</dbReference>
<dbReference type="SUPFAM" id="SSF47384">
    <property type="entry name" value="Homodimeric domain of signal transducing histidine kinase"/>
    <property type="match status" value="1"/>
</dbReference>
<evidence type="ECO:0000256" key="5">
    <source>
        <dbReference type="ARBA" id="ARBA00022519"/>
    </source>
</evidence>
<dbReference type="PROSITE" id="PS50109">
    <property type="entry name" value="HIS_KIN"/>
    <property type="match status" value="1"/>
</dbReference>
<keyword evidence="10 19" id="KW-0418">Kinase</keyword>
<comment type="subcellular location">
    <subcellularLocation>
        <location evidence="2">Cell inner membrane</location>
        <topology evidence="2">Multi-pass membrane protein</topology>
    </subcellularLocation>
</comment>
<dbReference type="AlphaFoldDB" id="A0A1M5UBJ8"/>
<protein>
    <recommendedName>
        <fullName evidence="15">C4-dicarboxylate transport sensor protein DctB</fullName>
        <ecNumber evidence="3">2.7.13.3</ecNumber>
    </recommendedName>
</protein>
<keyword evidence="7" id="KW-0808">Transferase</keyword>
<dbReference type="SMART" id="SM00388">
    <property type="entry name" value="HisKA"/>
    <property type="match status" value="1"/>
</dbReference>
<dbReference type="Gene3D" id="3.30.450.20">
    <property type="entry name" value="PAS domain"/>
    <property type="match status" value="2"/>
</dbReference>
<evidence type="ECO:0000313" key="20">
    <source>
        <dbReference type="Proteomes" id="UP000184139"/>
    </source>
</evidence>
<evidence type="ECO:0000313" key="19">
    <source>
        <dbReference type="EMBL" id="SHH60216.1"/>
    </source>
</evidence>
<keyword evidence="11" id="KW-0067">ATP-binding</keyword>
<dbReference type="GO" id="GO:0000155">
    <property type="term" value="F:phosphorelay sensor kinase activity"/>
    <property type="evidence" value="ECO:0007669"/>
    <property type="project" value="InterPro"/>
</dbReference>
<organism evidence="19 20">
    <name type="scientific">Desulfofustis glycolicus DSM 9705</name>
    <dbReference type="NCBI Taxonomy" id="1121409"/>
    <lineage>
        <taxon>Bacteria</taxon>
        <taxon>Pseudomonadati</taxon>
        <taxon>Thermodesulfobacteriota</taxon>
        <taxon>Desulfobulbia</taxon>
        <taxon>Desulfobulbales</taxon>
        <taxon>Desulfocapsaceae</taxon>
        <taxon>Desulfofustis</taxon>
    </lineage>
</organism>
<dbReference type="FunFam" id="3.30.450.20:FF:000127">
    <property type="entry name" value="C4-dicarboxylate transport sensor protein"/>
    <property type="match status" value="1"/>
</dbReference>
<feature type="transmembrane region" description="Helical" evidence="17">
    <location>
        <begin position="12"/>
        <end position="34"/>
    </location>
</feature>
<dbReference type="InterPro" id="IPR033479">
    <property type="entry name" value="dCache_1"/>
</dbReference>
<dbReference type="EMBL" id="FQXS01000004">
    <property type="protein sequence ID" value="SHH60216.1"/>
    <property type="molecule type" value="Genomic_DNA"/>
</dbReference>
<feature type="domain" description="Histidine kinase" evidence="18">
    <location>
        <begin position="403"/>
        <end position="615"/>
    </location>
</feature>
<dbReference type="Proteomes" id="UP000184139">
    <property type="component" value="Unassembled WGS sequence"/>
</dbReference>
<evidence type="ECO:0000256" key="9">
    <source>
        <dbReference type="ARBA" id="ARBA00022741"/>
    </source>
</evidence>
<dbReference type="InterPro" id="IPR003594">
    <property type="entry name" value="HATPase_dom"/>
</dbReference>
<dbReference type="InterPro" id="IPR029151">
    <property type="entry name" value="Sensor-like_sf"/>
</dbReference>
<dbReference type="InterPro" id="IPR003661">
    <property type="entry name" value="HisK_dim/P_dom"/>
</dbReference>
<dbReference type="PANTHER" id="PTHR43065">
    <property type="entry name" value="SENSOR HISTIDINE KINASE"/>
    <property type="match status" value="1"/>
</dbReference>
<evidence type="ECO:0000256" key="8">
    <source>
        <dbReference type="ARBA" id="ARBA00022692"/>
    </source>
</evidence>
<evidence type="ECO:0000256" key="1">
    <source>
        <dbReference type="ARBA" id="ARBA00000085"/>
    </source>
</evidence>
<evidence type="ECO:0000256" key="11">
    <source>
        <dbReference type="ARBA" id="ARBA00022840"/>
    </source>
</evidence>
<evidence type="ECO:0000256" key="17">
    <source>
        <dbReference type="SAM" id="Phobius"/>
    </source>
</evidence>
<evidence type="ECO:0000256" key="3">
    <source>
        <dbReference type="ARBA" id="ARBA00012438"/>
    </source>
</evidence>
<evidence type="ECO:0000256" key="16">
    <source>
        <dbReference type="SAM" id="Coils"/>
    </source>
</evidence>
<dbReference type="PANTHER" id="PTHR43065:SF46">
    <property type="entry name" value="C4-DICARBOXYLATE TRANSPORT SENSOR PROTEIN DCTB"/>
    <property type="match status" value="1"/>
</dbReference>
<reference evidence="19 20" key="1">
    <citation type="submission" date="2016-11" db="EMBL/GenBank/DDBJ databases">
        <authorList>
            <person name="Jaros S."/>
            <person name="Januszkiewicz K."/>
            <person name="Wedrychowicz H."/>
        </authorList>
    </citation>
    <scope>NUCLEOTIDE SEQUENCE [LARGE SCALE GENOMIC DNA]</scope>
    <source>
        <strain evidence="19 20">DSM 9705</strain>
    </source>
</reference>
<dbReference type="InterPro" id="IPR036890">
    <property type="entry name" value="HATPase_C_sf"/>
</dbReference>
<keyword evidence="20" id="KW-1185">Reference proteome</keyword>
<name>A0A1M5UBJ8_9BACT</name>
<keyword evidence="16" id="KW-0175">Coiled coil</keyword>
<evidence type="ECO:0000256" key="6">
    <source>
        <dbReference type="ARBA" id="ARBA00022553"/>
    </source>
</evidence>
<dbReference type="STRING" id="1121409.SAMN02745124_01115"/>
<keyword evidence="12 17" id="KW-1133">Transmembrane helix</keyword>
<keyword evidence="14 17" id="KW-0472">Membrane</keyword>
<accession>A0A1M5UBJ8</accession>
<evidence type="ECO:0000256" key="12">
    <source>
        <dbReference type="ARBA" id="ARBA00022989"/>
    </source>
</evidence>
<dbReference type="Gene3D" id="3.30.565.10">
    <property type="entry name" value="Histidine kinase-like ATPase, C-terminal domain"/>
    <property type="match status" value="1"/>
</dbReference>
<keyword evidence="8 17" id="KW-0812">Transmembrane</keyword>
<dbReference type="CDD" id="cd00082">
    <property type="entry name" value="HisKA"/>
    <property type="match status" value="1"/>
</dbReference>
<keyword evidence="5" id="KW-0997">Cell inner membrane</keyword>
<dbReference type="InterPro" id="IPR036097">
    <property type="entry name" value="HisK_dim/P_sf"/>
</dbReference>
<dbReference type="SUPFAM" id="SSF103190">
    <property type="entry name" value="Sensory domain-like"/>
    <property type="match status" value="1"/>
</dbReference>
<sequence length="622" mass="70062">MYSVNFLAIRSVSGWITTLAVMVLVLFGVSTATYKKGLEELAEQSSVQLDLFVLYLRGVLGKYESLPEMLARDKNLVGFLINPGGRERIEAFNRYLQTVNDISNASDTYLMDKDGLTIAASNWQDERPFVGRNFSYRPYFQQAMKGQLGRYFALGTTSIKRGYYFAYPVRLEHEILGAVVIKIDIDSVEKSWGYHDATFIVTDPEDVIFLTTRPDWRFRTIGEISPRTLALVKKSRRYPDADIQPIAMRRIQDYPFGKVINLDEQGGTTSATVLQQFRVMDEAGWNVHILSDTRPLRKRILATNVLVGSAIMISYLLLTVLAQRRRRLAEIKRFEDRSRQALQEANEHLETRVQERTAELVEANRKLLSEIQERKSTEDVLRRTRSELVHAAKMATLGQLSAGINHELNQPLAAIRSYADNARQFLEKGRKIEAAWNMAQISELTDRMAQIGIQLKEFSRKSSGKPEIVPLHGVIDGALEILASGILKNKIAVHVRIQPENLQVSANQVLLQQVLVNVLNNAMQAVESCHEKEIAIDACVEEDRARIIIHDSGPGIAGDHVKEIFDPFFTTKQPGQGLGLGLTISKRILKEMGGTIVLEPAESGARFVISLLIVDQQNENEQ</sequence>
<dbReference type="GO" id="GO:0005524">
    <property type="term" value="F:ATP binding"/>
    <property type="evidence" value="ECO:0007669"/>
    <property type="project" value="UniProtKB-KW"/>
</dbReference>
<feature type="transmembrane region" description="Helical" evidence="17">
    <location>
        <begin position="300"/>
        <end position="322"/>
    </location>
</feature>
<keyword evidence="4" id="KW-1003">Cell membrane</keyword>
<evidence type="ECO:0000256" key="2">
    <source>
        <dbReference type="ARBA" id="ARBA00004429"/>
    </source>
</evidence>
<dbReference type="SUPFAM" id="SSF55874">
    <property type="entry name" value="ATPase domain of HSP90 chaperone/DNA topoisomerase II/histidine kinase"/>
    <property type="match status" value="1"/>
</dbReference>
<evidence type="ECO:0000256" key="15">
    <source>
        <dbReference type="ARBA" id="ARBA00073143"/>
    </source>
</evidence>
<dbReference type="InterPro" id="IPR004358">
    <property type="entry name" value="Sig_transdc_His_kin-like_C"/>
</dbReference>
<comment type="catalytic activity">
    <reaction evidence="1">
        <text>ATP + protein L-histidine = ADP + protein N-phospho-L-histidine.</text>
        <dbReference type="EC" id="2.7.13.3"/>
    </reaction>
</comment>
<dbReference type="GO" id="GO:0005886">
    <property type="term" value="C:plasma membrane"/>
    <property type="evidence" value="ECO:0007669"/>
    <property type="project" value="UniProtKB-SubCell"/>
</dbReference>
<keyword evidence="13" id="KW-0902">Two-component regulatory system</keyword>
<dbReference type="InterPro" id="IPR005467">
    <property type="entry name" value="His_kinase_dom"/>
</dbReference>
<dbReference type="InterPro" id="IPR017055">
    <property type="entry name" value="Sig_transdc_His_kinase_DctB"/>
</dbReference>
<proteinExistence type="predicted"/>
<feature type="coiled-coil region" evidence="16">
    <location>
        <begin position="331"/>
        <end position="366"/>
    </location>
</feature>
<gene>
    <name evidence="19" type="ORF">SAMN02745124_01115</name>
</gene>
<dbReference type="RefSeq" id="WP_208609736.1">
    <property type="nucleotide sequence ID" value="NZ_FQXS01000004.1"/>
</dbReference>
<dbReference type="Pfam" id="PF02743">
    <property type="entry name" value="dCache_1"/>
    <property type="match status" value="1"/>
</dbReference>
<evidence type="ECO:0000256" key="14">
    <source>
        <dbReference type="ARBA" id="ARBA00023136"/>
    </source>
</evidence>